<dbReference type="RefSeq" id="WP_109368272.1">
    <property type="nucleotide sequence ID" value="NZ_OOFM01000005.1"/>
</dbReference>
<dbReference type="AlphaFoldDB" id="A0A2P9HKS6"/>
<reference evidence="2" key="1">
    <citation type="submission" date="2017-12" db="EMBL/GenBank/DDBJ databases">
        <authorList>
            <person name="Diaz M."/>
        </authorList>
    </citation>
    <scope>NUCLEOTIDE SEQUENCE [LARGE SCALE GENOMIC DNA]</scope>
    <source>
        <strain evidence="2">FI11154</strain>
    </source>
</reference>
<dbReference type="Pfam" id="PF20911">
    <property type="entry name" value="GP7"/>
    <property type="match status" value="1"/>
</dbReference>
<accession>A0A2P9HKS6</accession>
<dbReference type="EMBL" id="OOFM01000005">
    <property type="protein sequence ID" value="SPL64410.1"/>
    <property type="molecule type" value="Genomic_DNA"/>
</dbReference>
<gene>
    <name evidence="1" type="ORF">OHAE_277</name>
</gene>
<proteinExistence type="predicted"/>
<evidence type="ECO:0008006" key="3">
    <source>
        <dbReference type="Google" id="ProtNLM"/>
    </source>
</evidence>
<evidence type="ECO:0000313" key="1">
    <source>
        <dbReference type="EMBL" id="SPL64410.1"/>
    </source>
</evidence>
<dbReference type="Proteomes" id="UP000246073">
    <property type="component" value="Unassembled WGS sequence"/>
</dbReference>
<dbReference type="NCBIfam" id="NF045672">
    <property type="entry name" value="MCP_gp7_epsi_15"/>
    <property type="match status" value="1"/>
</dbReference>
<name>A0A2P9HKS6_9HYPH</name>
<protein>
    <recommendedName>
        <fullName evidence="3">Phage capsid and scaffold</fullName>
    </recommendedName>
</protein>
<organism evidence="1 2">
    <name type="scientific">Ochrobactrum soli</name>
    <dbReference type="NCBI Taxonomy" id="2448455"/>
    <lineage>
        <taxon>Bacteria</taxon>
        <taxon>Pseudomonadati</taxon>
        <taxon>Pseudomonadota</taxon>
        <taxon>Alphaproteobacteria</taxon>
        <taxon>Hyphomicrobiales</taxon>
        <taxon>Brucellaceae</taxon>
        <taxon>Brucella/Ochrobactrum group</taxon>
        <taxon>Ochrobactrum</taxon>
    </lineage>
</organism>
<sequence length="313" mass="33963">MPAITLPEYAKGLEKKSIERPLIETFAEHSDIVAALPFSGFSGGSYEGYRETDIGNAQFRAINEGASESQGKIAPFQETSFPIDTILKVDKAIIRRHGPERRAREEAMQMKRQSTLFTDTFINGDNKSNPKEFNGVKARATVANGRRIHNSTASGGAALSLAALDEAIDNTTNPTHLIMSRALKRRFIGAMRDTTIGGYISQTRDSMGRPVTSYNDLPILTGYPKDRHSAILPFNEVGSGGGAAQTTSIFVVSFTEEGLHGIQLTNIQAEDLGLLQPDNVFYGTNVSWDVGLVDDSDFCLTALDSITDAAIVK</sequence>
<evidence type="ECO:0000313" key="2">
    <source>
        <dbReference type="Proteomes" id="UP000246073"/>
    </source>
</evidence>
<dbReference type="InterPro" id="IPR048813">
    <property type="entry name" value="GP7-like"/>
</dbReference>